<keyword evidence="5" id="KW-0378">Hydrolase</keyword>
<keyword evidence="8" id="KW-0804">Transcription</keyword>
<dbReference type="InterPro" id="IPR023801">
    <property type="entry name" value="His_deacetylse_dom"/>
</dbReference>
<evidence type="ECO:0000256" key="1">
    <source>
        <dbReference type="ARBA" id="ARBA00004123"/>
    </source>
</evidence>
<comment type="subcellular location">
    <subcellularLocation>
        <location evidence="1">Nucleus</location>
    </subcellularLocation>
</comment>
<comment type="similarity">
    <text evidence="2">Belongs to the histone deacetylase family. HD type 2 subfamily.</text>
</comment>
<dbReference type="OrthoDB" id="424012at2759"/>
<dbReference type="EC" id="3.5.1.98" evidence="3"/>
<evidence type="ECO:0000313" key="13">
    <source>
        <dbReference type="Proteomes" id="UP000759537"/>
    </source>
</evidence>
<evidence type="ECO:0000256" key="8">
    <source>
        <dbReference type="ARBA" id="ARBA00023163"/>
    </source>
</evidence>
<sequence>MVSDIADGARAPGEIMMDVDGIPERPVARPSLHLDSFDTRLVSAGAGSLPRASSVPLAPPTYTVGYVYDAAMMSHSPDEADEHPEQPQRIVAVHNMLLKHGCLSAMKRLPFGRVQREAVLLVHTEQHWRTVLALKTLTRQEVIDSKAFYEQDSLYVSPQTTESALLSCGGVIEAALAVARGHLKKTLAIVRPPGHHAEPDRPMGFCFFNNVAVAARVVQQVTPIKRILILDWDVHHGNGTQRAFNDDPSVLYISLHRYEGGRFYPCGPFGGMTSCGEGNGLGYSVNIPWAEIGTTDADYIHAFQQIVMPIATEFAPELVIISAGFDAADGDILGECCVTPAGYAHMTCMLSTLAGGKVVVALEGGYTLESLSNCALAVGRMLLGEAPPELPPLVASEVESETVWLVAMEQSKYWKNINIKACEPKEDFEEFAFAVPELLKAHRQDYMYQKFDMLEVPLMHDDVREKFSAQIMCSKDLLDNEVLVVFAHEFGNLRVEISDRLTCDIQLESSYIIDVSKQLVHWVQQEHYGLLDINLFPKPPSSDRDYPPKTPEQYAREIMTYLWDNYILLSAAKRIILIGHGPGVLGVSELLEARTAGVMRHVKLVVQVVGYTKIPLVPKKGPDLITWYQKHSLVIVPHDHVIRHEGKILKRHGRLVFAEEAKPVKLMLRALPLIQTHVRNILASNGSLE</sequence>
<evidence type="ECO:0000256" key="5">
    <source>
        <dbReference type="ARBA" id="ARBA00022801"/>
    </source>
</evidence>
<feature type="domain" description="Histone deacetylase" evidence="10">
    <location>
        <begin position="83"/>
        <end position="378"/>
    </location>
</feature>
<evidence type="ECO:0000259" key="11">
    <source>
        <dbReference type="Pfam" id="PF09757"/>
    </source>
</evidence>
<proteinExistence type="inferred from homology"/>
<dbReference type="Gene3D" id="3.40.800.20">
    <property type="entry name" value="Histone deacetylase domain"/>
    <property type="match status" value="1"/>
</dbReference>
<dbReference type="PANTHER" id="PTHR10625:SF5">
    <property type="entry name" value="HISTONE DEACETYLASE"/>
    <property type="match status" value="1"/>
</dbReference>
<dbReference type="SUPFAM" id="SSF52768">
    <property type="entry name" value="Arginase/deacetylase"/>
    <property type="match status" value="1"/>
</dbReference>
<feature type="domain" description="Arb2-like" evidence="11">
    <location>
        <begin position="439"/>
        <end position="667"/>
    </location>
</feature>
<dbReference type="PANTHER" id="PTHR10625">
    <property type="entry name" value="HISTONE DEACETYLASE HDAC1-RELATED"/>
    <property type="match status" value="1"/>
</dbReference>
<reference evidence="12" key="2">
    <citation type="journal article" date="2020" name="Nat. Commun.">
        <title>Large-scale genome sequencing of mycorrhizal fungi provides insights into the early evolution of symbiotic traits.</title>
        <authorList>
            <person name="Miyauchi S."/>
            <person name="Kiss E."/>
            <person name="Kuo A."/>
            <person name="Drula E."/>
            <person name="Kohler A."/>
            <person name="Sanchez-Garcia M."/>
            <person name="Morin E."/>
            <person name="Andreopoulos B."/>
            <person name="Barry K.W."/>
            <person name="Bonito G."/>
            <person name="Buee M."/>
            <person name="Carver A."/>
            <person name="Chen C."/>
            <person name="Cichocki N."/>
            <person name="Clum A."/>
            <person name="Culley D."/>
            <person name="Crous P.W."/>
            <person name="Fauchery L."/>
            <person name="Girlanda M."/>
            <person name="Hayes R.D."/>
            <person name="Keri Z."/>
            <person name="LaButti K."/>
            <person name="Lipzen A."/>
            <person name="Lombard V."/>
            <person name="Magnuson J."/>
            <person name="Maillard F."/>
            <person name="Murat C."/>
            <person name="Nolan M."/>
            <person name="Ohm R.A."/>
            <person name="Pangilinan J."/>
            <person name="Pereira M.F."/>
            <person name="Perotto S."/>
            <person name="Peter M."/>
            <person name="Pfister S."/>
            <person name="Riley R."/>
            <person name="Sitrit Y."/>
            <person name="Stielow J.B."/>
            <person name="Szollosi G."/>
            <person name="Zifcakova L."/>
            <person name="Stursova M."/>
            <person name="Spatafora J.W."/>
            <person name="Tedersoo L."/>
            <person name="Vaario L.M."/>
            <person name="Yamada A."/>
            <person name="Yan M."/>
            <person name="Wang P."/>
            <person name="Xu J."/>
            <person name="Bruns T."/>
            <person name="Baldrian P."/>
            <person name="Vilgalys R."/>
            <person name="Dunand C."/>
            <person name="Henrissat B."/>
            <person name="Grigoriev I.V."/>
            <person name="Hibbett D."/>
            <person name="Nagy L.G."/>
            <person name="Martin F.M."/>
        </authorList>
    </citation>
    <scope>NUCLEOTIDE SEQUENCE</scope>
    <source>
        <strain evidence="12">Prilba</strain>
    </source>
</reference>
<evidence type="ECO:0000256" key="3">
    <source>
        <dbReference type="ARBA" id="ARBA00012111"/>
    </source>
</evidence>
<reference evidence="12" key="1">
    <citation type="submission" date="2019-10" db="EMBL/GenBank/DDBJ databases">
        <authorList>
            <consortium name="DOE Joint Genome Institute"/>
            <person name="Kuo A."/>
            <person name="Miyauchi S."/>
            <person name="Kiss E."/>
            <person name="Drula E."/>
            <person name="Kohler A."/>
            <person name="Sanchez-Garcia M."/>
            <person name="Andreopoulos B."/>
            <person name="Barry K.W."/>
            <person name="Bonito G."/>
            <person name="Buee M."/>
            <person name="Carver A."/>
            <person name="Chen C."/>
            <person name="Cichocki N."/>
            <person name="Clum A."/>
            <person name="Culley D."/>
            <person name="Crous P.W."/>
            <person name="Fauchery L."/>
            <person name="Girlanda M."/>
            <person name="Hayes R."/>
            <person name="Keri Z."/>
            <person name="LaButti K."/>
            <person name="Lipzen A."/>
            <person name="Lombard V."/>
            <person name="Magnuson J."/>
            <person name="Maillard F."/>
            <person name="Morin E."/>
            <person name="Murat C."/>
            <person name="Nolan M."/>
            <person name="Ohm R."/>
            <person name="Pangilinan J."/>
            <person name="Pereira M."/>
            <person name="Perotto S."/>
            <person name="Peter M."/>
            <person name="Riley R."/>
            <person name="Sitrit Y."/>
            <person name="Stielow B."/>
            <person name="Szollosi G."/>
            <person name="Zifcakova L."/>
            <person name="Stursova M."/>
            <person name="Spatafora J.W."/>
            <person name="Tedersoo L."/>
            <person name="Vaario L.-M."/>
            <person name="Yamada A."/>
            <person name="Yan M."/>
            <person name="Wang P."/>
            <person name="Xu J."/>
            <person name="Bruns T."/>
            <person name="Baldrian P."/>
            <person name="Vilgalys R."/>
            <person name="Henrissat B."/>
            <person name="Grigoriev I.V."/>
            <person name="Hibbett D."/>
            <person name="Nagy L.G."/>
            <person name="Martin F.M."/>
        </authorList>
    </citation>
    <scope>NUCLEOTIDE SEQUENCE</scope>
    <source>
        <strain evidence="12">Prilba</strain>
    </source>
</reference>
<dbReference type="PRINTS" id="PR01270">
    <property type="entry name" value="HDASUPER"/>
</dbReference>
<dbReference type="Proteomes" id="UP000759537">
    <property type="component" value="Unassembled WGS sequence"/>
</dbReference>
<name>A0A9P5JY57_9AGAM</name>
<gene>
    <name evidence="12" type="ORF">DFH94DRAFT_772431</name>
</gene>
<keyword evidence="9" id="KW-0539">Nucleus</keyword>
<dbReference type="InterPro" id="IPR037138">
    <property type="entry name" value="His_deacetylse_dom_sf"/>
</dbReference>
<dbReference type="InterPro" id="IPR000286">
    <property type="entry name" value="HDACs"/>
</dbReference>
<keyword evidence="6" id="KW-0156">Chromatin regulator</keyword>
<dbReference type="InterPro" id="IPR019154">
    <property type="entry name" value="Arb2-like_domain"/>
</dbReference>
<keyword evidence="7" id="KW-0805">Transcription regulation</keyword>
<accession>A0A9P5JY57</accession>
<evidence type="ECO:0000256" key="9">
    <source>
        <dbReference type="ARBA" id="ARBA00023242"/>
    </source>
</evidence>
<keyword evidence="13" id="KW-1185">Reference proteome</keyword>
<dbReference type="GO" id="GO:0040029">
    <property type="term" value="P:epigenetic regulation of gene expression"/>
    <property type="evidence" value="ECO:0007669"/>
    <property type="project" value="TreeGrafter"/>
</dbReference>
<dbReference type="Pfam" id="PF09757">
    <property type="entry name" value="Arb2-like"/>
    <property type="match status" value="1"/>
</dbReference>
<evidence type="ECO:0000256" key="2">
    <source>
        <dbReference type="ARBA" id="ARBA00007738"/>
    </source>
</evidence>
<dbReference type="Pfam" id="PF00850">
    <property type="entry name" value="Hist_deacetyl"/>
    <property type="match status" value="1"/>
</dbReference>
<organism evidence="12 13">
    <name type="scientific">Russula ochroleuca</name>
    <dbReference type="NCBI Taxonomy" id="152965"/>
    <lineage>
        <taxon>Eukaryota</taxon>
        <taxon>Fungi</taxon>
        <taxon>Dikarya</taxon>
        <taxon>Basidiomycota</taxon>
        <taxon>Agaricomycotina</taxon>
        <taxon>Agaricomycetes</taxon>
        <taxon>Russulales</taxon>
        <taxon>Russulaceae</taxon>
        <taxon>Russula</taxon>
    </lineage>
</organism>
<evidence type="ECO:0000256" key="4">
    <source>
        <dbReference type="ARBA" id="ARBA00022491"/>
    </source>
</evidence>
<protein>
    <recommendedName>
        <fullName evidence="3">histone deacetylase</fullName>
        <ecNumber evidence="3">3.5.1.98</ecNumber>
    </recommendedName>
</protein>
<evidence type="ECO:0000256" key="6">
    <source>
        <dbReference type="ARBA" id="ARBA00022853"/>
    </source>
</evidence>
<dbReference type="InterPro" id="IPR023696">
    <property type="entry name" value="Ureohydrolase_dom_sf"/>
</dbReference>
<evidence type="ECO:0000259" key="10">
    <source>
        <dbReference type="Pfam" id="PF00850"/>
    </source>
</evidence>
<dbReference type="GO" id="GO:0141221">
    <property type="term" value="F:histone deacetylase activity, hydrolytic mechanism"/>
    <property type="evidence" value="ECO:0007669"/>
    <property type="project" value="UniProtKB-EC"/>
</dbReference>
<dbReference type="EMBL" id="WHVB01000026">
    <property type="protein sequence ID" value="KAF8470329.1"/>
    <property type="molecule type" value="Genomic_DNA"/>
</dbReference>
<dbReference type="GO" id="GO:0000118">
    <property type="term" value="C:histone deacetylase complex"/>
    <property type="evidence" value="ECO:0007669"/>
    <property type="project" value="TreeGrafter"/>
</dbReference>
<keyword evidence="4" id="KW-0678">Repressor</keyword>
<evidence type="ECO:0000256" key="7">
    <source>
        <dbReference type="ARBA" id="ARBA00023015"/>
    </source>
</evidence>
<comment type="caution">
    <text evidence="12">The sequence shown here is derived from an EMBL/GenBank/DDBJ whole genome shotgun (WGS) entry which is preliminary data.</text>
</comment>
<dbReference type="AlphaFoldDB" id="A0A9P5JY57"/>
<evidence type="ECO:0000313" key="12">
    <source>
        <dbReference type="EMBL" id="KAF8470329.1"/>
    </source>
</evidence>